<reference evidence="1" key="1">
    <citation type="submission" date="2023-11" db="EMBL/GenBank/DDBJ databases">
        <title>Genome assemblies of two species of porcelain crab, Petrolisthes cinctipes and Petrolisthes manimaculis (Anomura: Porcellanidae).</title>
        <authorList>
            <person name="Angst P."/>
        </authorList>
    </citation>
    <scope>NUCLEOTIDE SEQUENCE</scope>
    <source>
        <strain evidence="1">PB745_02</strain>
        <tissue evidence="1">Gill</tissue>
    </source>
</reference>
<accession>A0AAE1NSG0</accession>
<dbReference type="AlphaFoldDB" id="A0AAE1NSG0"/>
<dbReference type="Proteomes" id="UP001292094">
    <property type="component" value="Unassembled WGS sequence"/>
</dbReference>
<sequence length="72" mass="8575">MYNILPEASGRGRRRQTKTDYITGGRYWRRLFEHLPRYYSTSNSPVCYSRGDVRHLRYRSGEAVLSRVPAHR</sequence>
<gene>
    <name evidence="1" type="ORF">Pmani_032525</name>
</gene>
<name>A0AAE1NSG0_9EUCA</name>
<protein>
    <submittedName>
        <fullName evidence="1">Uncharacterized protein</fullName>
    </submittedName>
</protein>
<dbReference type="EMBL" id="JAWZYT010004187">
    <property type="protein sequence ID" value="KAK4294878.1"/>
    <property type="molecule type" value="Genomic_DNA"/>
</dbReference>
<organism evidence="1 2">
    <name type="scientific">Petrolisthes manimaculis</name>
    <dbReference type="NCBI Taxonomy" id="1843537"/>
    <lineage>
        <taxon>Eukaryota</taxon>
        <taxon>Metazoa</taxon>
        <taxon>Ecdysozoa</taxon>
        <taxon>Arthropoda</taxon>
        <taxon>Crustacea</taxon>
        <taxon>Multicrustacea</taxon>
        <taxon>Malacostraca</taxon>
        <taxon>Eumalacostraca</taxon>
        <taxon>Eucarida</taxon>
        <taxon>Decapoda</taxon>
        <taxon>Pleocyemata</taxon>
        <taxon>Anomura</taxon>
        <taxon>Galatheoidea</taxon>
        <taxon>Porcellanidae</taxon>
        <taxon>Petrolisthes</taxon>
    </lineage>
</organism>
<comment type="caution">
    <text evidence="1">The sequence shown here is derived from an EMBL/GenBank/DDBJ whole genome shotgun (WGS) entry which is preliminary data.</text>
</comment>
<keyword evidence="2" id="KW-1185">Reference proteome</keyword>
<evidence type="ECO:0000313" key="1">
    <source>
        <dbReference type="EMBL" id="KAK4294878.1"/>
    </source>
</evidence>
<evidence type="ECO:0000313" key="2">
    <source>
        <dbReference type="Proteomes" id="UP001292094"/>
    </source>
</evidence>
<proteinExistence type="predicted"/>